<organism evidence="2 3">
    <name type="scientific">Cellulomonas fimi (strain ATCC 484 / DSM 20113 / JCM 1341 / CCUG 24087 / LMG 16345 / NBRC 15513 / NCIMB 8980 / NCTC 7547 / NRS-133)</name>
    <dbReference type="NCBI Taxonomy" id="590998"/>
    <lineage>
        <taxon>Bacteria</taxon>
        <taxon>Bacillati</taxon>
        <taxon>Actinomycetota</taxon>
        <taxon>Actinomycetes</taxon>
        <taxon>Micrococcales</taxon>
        <taxon>Cellulomonadaceae</taxon>
        <taxon>Cellulomonas</taxon>
    </lineage>
</organism>
<name>F4H157_CELFA</name>
<evidence type="ECO:0000313" key="2">
    <source>
        <dbReference type="EMBL" id="AEE47426.1"/>
    </source>
</evidence>
<dbReference type="Proteomes" id="UP000008460">
    <property type="component" value="Chromosome"/>
</dbReference>
<dbReference type="STRING" id="590998.Celf_3312"/>
<gene>
    <name evidence="2" type="ordered locus">Celf_3312</name>
</gene>
<keyword evidence="3" id="KW-1185">Reference proteome</keyword>
<proteinExistence type="predicted"/>
<sequence length="41" mass="4216">MTSGTRRPGTDRPTSAARVAPAPLDQDPLGAPTEPTVVRTA</sequence>
<dbReference type="EMBL" id="CP002666">
    <property type="protein sequence ID" value="AEE47426.1"/>
    <property type="molecule type" value="Genomic_DNA"/>
</dbReference>
<protein>
    <submittedName>
        <fullName evidence="2">Uncharacterized protein</fullName>
    </submittedName>
</protein>
<dbReference type="AlphaFoldDB" id="F4H157"/>
<accession>F4H157</accession>
<dbReference type="HOGENOM" id="CLU_3267541_0_0_11"/>
<evidence type="ECO:0000313" key="3">
    <source>
        <dbReference type="Proteomes" id="UP000008460"/>
    </source>
</evidence>
<dbReference type="KEGG" id="cfi:Celf_3312"/>
<reference evidence="2 3" key="1">
    <citation type="submission" date="2011-04" db="EMBL/GenBank/DDBJ databases">
        <title>Complete sequence of Cellulomonas fimi ATCC 484.</title>
        <authorList>
            <consortium name="US DOE Joint Genome Institute"/>
            <person name="Lucas S."/>
            <person name="Han J."/>
            <person name="Lapidus A."/>
            <person name="Cheng J.-F."/>
            <person name="Goodwin L."/>
            <person name="Pitluck S."/>
            <person name="Peters L."/>
            <person name="Chertkov O."/>
            <person name="Detter J.C."/>
            <person name="Han C."/>
            <person name="Tapia R."/>
            <person name="Land M."/>
            <person name="Hauser L."/>
            <person name="Kyrpides N."/>
            <person name="Ivanova N."/>
            <person name="Ovchinnikova G."/>
            <person name="Pagani I."/>
            <person name="Mead D."/>
            <person name="Brumm P."/>
            <person name="Woyke T."/>
        </authorList>
    </citation>
    <scope>NUCLEOTIDE SEQUENCE [LARGE SCALE GENOMIC DNA]</scope>
    <source>
        <strain evidence="3">ATCC 484 / DSM 20113 / JCM 1341 / NBRC 15513 / NCIMB 8980 / NCTC 7547</strain>
    </source>
</reference>
<dbReference type="RefSeq" id="WP_013772450.1">
    <property type="nucleotide sequence ID" value="NC_015514.1"/>
</dbReference>
<evidence type="ECO:0000256" key="1">
    <source>
        <dbReference type="SAM" id="MobiDB-lite"/>
    </source>
</evidence>
<feature type="region of interest" description="Disordered" evidence="1">
    <location>
        <begin position="1"/>
        <end position="41"/>
    </location>
</feature>